<evidence type="ECO:0000259" key="7">
    <source>
        <dbReference type="PROSITE" id="PS51007"/>
    </source>
</evidence>
<gene>
    <name evidence="8" type="ORF">DD728_00895</name>
</gene>
<dbReference type="Proteomes" id="UP000263957">
    <property type="component" value="Unassembled WGS sequence"/>
</dbReference>
<dbReference type="GO" id="GO:0009055">
    <property type="term" value="F:electron transfer activity"/>
    <property type="evidence" value="ECO:0007669"/>
    <property type="project" value="InterPro"/>
</dbReference>
<evidence type="ECO:0000256" key="2">
    <source>
        <dbReference type="ARBA" id="ARBA00022617"/>
    </source>
</evidence>
<dbReference type="InterPro" id="IPR036909">
    <property type="entry name" value="Cyt_c-like_dom_sf"/>
</dbReference>
<evidence type="ECO:0000313" key="9">
    <source>
        <dbReference type="Proteomes" id="UP000263957"/>
    </source>
</evidence>
<dbReference type="GO" id="GO:0046872">
    <property type="term" value="F:metal ion binding"/>
    <property type="evidence" value="ECO:0007669"/>
    <property type="project" value="UniProtKB-KW"/>
</dbReference>
<dbReference type="InterPro" id="IPR002327">
    <property type="entry name" value="Cyt_c_1A/1B"/>
</dbReference>
<evidence type="ECO:0000256" key="3">
    <source>
        <dbReference type="ARBA" id="ARBA00022723"/>
    </source>
</evidence>
<protein>
    <submittedName>
        <fullName evidence="8">Cytochrome C</fullName>
    </submittedName>
</protein>
<keyword evidence="2 6" id="KW-0349">Heme</keyword>
<name>A0A356W1K3_9PROT</name>
<evidence type="ECO:0000256" key="6">
    <source>
        <dbReference type="PROSITE-ProRule" id="PRU00433"/>
    </source>
</evidence>
<reference evidence="8 9" key="1">
    <citation type="journal article" date="2018" name="Nat. Biotechnol.">
        <title>A standardized bacterial taxonomy based on genome phylogeny substantially revises the tree of life.</title>
        <authorList>
            <person name="Parks D.H."/>
            <person name="Chuvochina M."/>
            <person name="Waite D.W."/>
            <person name="Rinke C."/>
            <person name="Skarshewski A."/>
            <person name="Chaumeil P.A."/>
            <person name="Hugenholtz P."/>
        </authorList>
    </citation>
    <scope>NUCLEOTIDE SEQUENCE [LARGE SCALE GENOMIC DNA]</scope>
    <source>
        <strain evidence="8">UBA10378</strain>
    </source>
</reference>
<proteinExistence type="predicted"/>
<organism evidence="8 9">
    <name type="scientific">Hyphomonas atlantica</name>
    <dbReference type="NCBI Taxonomy" id="1280948"/>
    <lineage>
        <taxon>Bacteria</taxon>
        <taxon>Pseudomonadati</taxon>
        <taxon>Pseudomonadota</taxon>
        <taxon>Alphaproteobacteria</taxon>
        <taxon>Hyphomonadales</taxon>
        <taxon>Hyphomonadaceae</taxon>
        <taxon>Hyphomonas</taxon>
    </lineage>
</organism>
<dbReference type="AlphaFoldDB" id="A0A356W1K3"/>
<evidence type="ECO:0000256" key="1">
    <source>
        <dbReference type="ARBA" id="ARBA00022448"/>
    </source>
</evidence>
<dbReference type="EMBL" id="DOGS01000023">
    <property type="protein sequence ID" value="HBQ47437.1"/>
    <property type="molecule type" value="Genomic_DNA"/>
</dbReference>
<feature type="domain" description="Cytochrome c" evidence="7">
    <location>
        <begin position="28"/>
        <end position="128"/>
    </location>
</feature>
<keyword evidence="3 6" id="KW-0479">Metal-binding</keyword>
<comment type="caution">
    <text evidence="8">The sequence shown here is derived from an EMBL/GenBank/DDBJ whole genome shotgun (WGS) entry which is preliminary data.</text>
</comment>
<keyword evidence="1" id="KW-0813">Transport</keyword>
<dbReference type="SUPFAM" id="SSF46626">
    <property type="entry name" value="Cytochrome c"/>
    <property type="match status" value="1"/>
</dbReference>
<accession>A0A356W1K3</accession>
<dbReference type="InterPro" id="IPR009056">
    <property type="entry name" value="Cyt_c-like_dom"/>
</dbReference>
<dbReference type="PANTHER" id="PTHR11961">
    <property type="entry name" value="CYTOCHROME C"/>
    <property type="match status" value="1"/>
</dbReference>
<evidence type="ECO:0000313" key="8">
    <source>
        <dbReference type="EMBL" id="HBQ47437.1"/>
    </source>
</evidence>
<sequence>MRQNLFSTAGAIIAALFTGFIDTARADGDPDRGRKAFLQCLSCHSARPDLHKTGPSLATVAGRKAATVEGFGRYSDALKASGLVWSDEKLDAWMLDPRGLVPGTSMNIPGIKSASDRRDIIAFLKAVKAVQSAERSPAPSNESGGSMMMGDRPMPDLEALGPERQVVSLTYCRGTYHVRTVAGQVQKIWEFNLRFKSDSSDKGPMTGKPVIIPKGMRGDRFFVIFAQPSEISPFIENRC</sequence>
<keyword evidence="4" id="KW-0249">Electron transport</keyword>
<dbReference type="Gene3D" id="1.10.760.10">
    <property type="entry name" value="Cytochrome c-like domain"/>
    <property type="match status" value="1"/>
</dbReference>
<evidence type="ECO:0000256" key="5">
    <source>
        <dbReference type="ARBA" id="ARBA00023004"/>
    </source>
</evidence>
<keyword evidence="5 6" id="KW-0408">Iron</keyword>
<dbReference type="PRINTS" id="PR00604">
    <property type="entry name" value="CYTCHRMECIAB"/>
</dbReference>
<dbReference type="GO" id="GO:0020037">
    <property type="term" value="F:heme binding"/>
    <property type="evidence" value="ECO:0007669"/>
    <property type="project" value="InterPro"/>
</dbReference>
<dbReference type="PROSITE" id="PS51007">
    <property type="entry name" value="CYTC"/>
    <property type="match status" value="1"/>
</dbReference>
<evidence type="ECO:0000256" key="4">
    <source>
        <dbReference type="ARBA" id="ARBA00022982"/>
    </source>
</evidence>